<keyword evidence="2" id="KW-0472">Membrane</keyword>
<reference evidence="5" key="1">
    <citation type="submission" date="2025-08" db="UniProtKB">
        <authorList>
            <consortium name="RefSeq"/>
        </authorList>
    </citation>
    <scope>IDENTIFICATION</scope>
    <source>
        <strain evidence="5">Airmid</strain>
    </source>
</reference>
<accession>A0A6P6Y5I8</accession>
<proteinExistence type="predicted"/>
<evidence type="ECO:0000256" key="2">
    <source>
        <dbReference type="SAM" id="Phobius"/>
    </source>
</evidence>
<dbReference type="AlphaFoldDB" id="A0A6P6Y5I8"/>
<evidence type="ECO:0000313" key="4">
    <source>
        <dbReference type="Proteomes" id="UP000515146"/>
    </source>
</evidence>
<dbReference type="InParanoid" id="A0A6P6Y5I8"/>
<feature type="chain" id="PRO_5028072674" evidence="3">
    <location>
        <begin position="22"/>
        <end position="388"/>
    </location>
</feature>
<name>A0A6P6Y5I8_DERPT</name>
<evidence type="ECO:0000256" key="1">
    <source>
        <dbReference type="SAM" id="MobiDB-lite"/>
    </source>
</evidence>
<dbReference type="KEGG" id="dpte:113794351"/>
<keyword evidence="2" id="KW-1133">Transmembrane helix</keyword>
<feature type="signal peptide" evidence="3">
    <location>
        <begin position="1"/>
        <end position="21"/>
    </location>
</feature>
<keyword evidence="2" id="KW-0812">Transmembrane</keyword>
<organism evidence="4 5">
    <name type="scientific">Dermatophagoides pteronyssinus</name>
    <name type="common">European house dust mite</name>
    <dbReference type="NCBI Taxonomy" id="6956"/>
    <lineage>
        <taxon>Eukaryota</taxon>
        <taxon>Metazoa</taxon>
        <taxon>Ecdysozoa</taxon>
        <taxon>Arthropoda</taxon>
        <taxon>Chelicerata</taxon>
        <taxon>Arachnida</taxon>
        <taxon>Acari</taxon>
        <taxon>Acariformes</taxon>
        <taxon>Sarcoptiformes</taxon>
        <taxon>Astigmata</taxon>
        <taxon>Psoroptidia</taxon>
        <taxon>Analgoidea</taxon>
        <taxon>Pyroglyphidae</taxon>
        <taxon>Dermatophagoidinae</taxon>
        <taxon>Dermatophagoides</taxon>
    </lineage>
</organism>
<dbReference type="Proteomes" id="UP000515146">
    <property type="component" value="Unplaced"/>
</dbReference>
<protein>
    <submittedName>
        <fullName evidence="5">Uncharacterized protein LOC113794351</fullName>
    </submittedName>
</protein>
<keyword evidence="4" id="KW-1185">Reference proteome</keyword>
<sequence length="388" mass="45926">MLQLLKLKLAIIILLVIKSNSFTSSLDMIGSNPYEKCKQLQQLKVKPTLFVATSMRVLIFTEDFYVFVLSFDSLDQKVHKLKIDHIPMPLFSAYPFVWYYNRPSGHTQNIMKINYFIDENRDEWLCFPLKFQKDLTISPFIYNIQSHKKDKGWLYPDSMYELQEIFIATDHNNFQYIGRRSVLGTGFGFHRIHIKKNYEPVKDFKNSTFYSVCKFLNTPDSDIYFQPGVSCGDTEGRYAVDWNVITGFVRNKLFYIITNIDVLIFNDTIYDQHNNRIKLIRKSHESFFSCEYHQKQNSFHLIYHINIILFIISIILLCTYLLLILTRIIVRKYIRKKLLKKTKSSLTKQQKSKIKIISSRLNYKNNLFQSSQDSNNSDLENMSEEESK</sequence>
<feature type="region of interest" description="Disordered" evidence="1">
    <location>
        <begin position="369"/>
        <end position="388"/>
    </location>
</feature>
<evidence type="ECO:0000313" key="5">
    <source>
        <dbReference type="RefSeq" id="XP_027200271.1"/>
    </source>
</evidence>
<feature type="transmembrane region" description="Helical" evidence="2">
    <location>
        <begin position="301"/>
        <end position="330"/>
    </location>
</feature>
<gene>
    <name evidence="5" type="primary">LOC113794351</name>
</gene>
<dbReference type="RefSeq" id="XP_027200271.1">
    <property type="nucleotide sequence ID" value="XM_027344470.1"/>
</dbReference>
<evidence type="ECO:0000256" key="3">
    <source>
        <dbReference type="SAM" id="SignalP"/>
    </source>
</evidence>
<feature type="compositionally biased region" description="Polar residues" evidence="1">
    <location>
        <begin position="369"/>
        <end position="380"/>
    </location>
</feature>
<keyword evidence="3" id="KW-0732">Signal</keyword>